<protein>
    <submittedName>
        <fullName evidence="1">Uncharacterized protein</fullName>
    </submittedName>
</protein>
<sequence length="282" mass="31200">MPQWMTASARPKFAVERIASVAAEVPTNVRTSEQGLGLLVGLWCGKDRIDLPLEADTHTLAFGFTTGEIVVDVKGGWISTKDRFKQESYRQKRDEKSTQTASRDQKGGVGVGLGISKIANILQLCIDAEAKTSRGLVSLEEIHGEYYHVIWRVADAGHNFWRVFGHGLNEDGVLEHKVLGDEVLCTVVPDPGCSRVDISVTFRCDIRDLWIKTEKISSQSGASSAVNQKVLEWNKQKISAAILNKALKRRSREITGSDESFLTLCMQKVTASALEDRRDQNA</sequence>
<gene>
    <name evidence="1" type="ORF">ACETIH_22095</name>
</gene>
<dbReference type="RefSeq" id="WP_377031017.1">
    <property type="nucleotide sequence ID" value="NZ_JBHOMY010000094.1"/>
</dbReference>
<accession>A0ABV6YDK5</accession>
<evidence type="ECO:0000313" key="1">
    <source>
        <dbReference type="EMBL" id="MFC1459345.1"/>
    </source>
</evidence>
<proteinExistence type="predicted"/>
<keyword evidence="2" id="KW-1185">Reference proteome</keyword>
<organism evidence="1 2">
    <name type="scientific">Microvirga arabica</name>
    <dbReference type="NCBI Taxonomy" id="1128671"/>
    <lineage>
        <taxon>Bacteria</taxon>
        <taxon>Pseudomonadati</taxon>
        <taxon>Pseudomonadota</taxon>
        <taxon>Alphaproteobacteria</taxon>
        <taxon>Hyphomicrobiales</taxon>
        <taxon>Methylobacteriaceae</taxon>
        <taxon>Microvirga</taxon>
    </lineage>
</organism>
<evidence type="ECO:0000313" key="2">
    <source>
        <dbReference type="Proteomes" id="UP001593940"/>
    </source>
</evidence>
<dbReference type="EMBL" id="JBHOMY010000094">
    <property type="protein sequence ID" value="MFC1459345.1"/>
    <property type="molecule type" value="Genomic_DNA"/>
</dbReference>
<reference evidence="1 2" key="1">
    <citation type="submission" date="2024-09" db="EMBL/GenBank/DDBJ databases">
        <title>Nodulacao em especies de Leguminosae Basais da Amazonia e Caracterizacao dos Rizobios e Bacterias Associadas aos Nodulos.</title>
        <authorList>
            <person name="Jambeiro I.C.A."/>
            <person name="Lopes I.S."/>
            <person name="Aguiar E.R.G.R."/>
            <person name="Santos A.F.J."/>
            <person name="Dos Santos J.M.F."/>
            <person name="Gross E."/>
        </authorList>
    </citation>
    <scope>NUCLEOTIDE SEQUENCE [LARGE SCALE GENOMIC DNA]</scope>
    <source>
        <strain evidence="1 2">BRUESC1165</strain>
    </source>
</reference>
<name>A0ABV6YDK5_9HYPH</name>
<dbReference type="Proteomes" id="UP001593940">
    <property type="component" value="Unassembled WGS sequence"/>
</dbReference>
<comment type="caution">
    <text evidence="1">The sequence shown here is derived from an EMBL/GenBank/DDBJ whole genome shotgun (WGS) entry which is preliminary data.</text>
</comment>